<dbReference type="AlphaFoldDB" id="A0A4R7VFD9"/>
<dbReference type="Pfam" id="PF13581">
    <property type="entry name" value="HATPase_c_2"/>
    <property type="match status" value="1"/>
</dbReference>
<dbReference type="GO" id="GO:0004674">
    <property type="term" value="F:protein serine/threonine kinase activity"/>
    <property type="evidence" value="ECO:0007669"/>
    <property type="project" value="UniProtKB-KW"/>
</dbReference>
<dbReference type="CDD" id="cd16936">
    <property type="entry name" value="HATPase_RsbW-like"/>
    <property type="match status" value="1"/>
</dbReference>
<name>A0A4R7VFD9_9PSEU</name>
<evidence type="ECO:0000256" key="1">
    <source>
        <dbReference type="ARBA" id="ARBA00022527"/>
    </source>
</evidence>
<dbReference type="SUPFAM" id="SSF55874">
    <property type="entry name" value="ATPase domain of HSP90 chaperone/DNA topoisomerase II/histidine kinase"/>
    <property type="match status" value="1"/>
</dbReference>
<gene>
    <name evidence="4" type="ORF">CLV71_109181</name>
</gene>
<accession>A0A4R7VFD9</accession>
<evidence type="ECO:0000313" key="5">
    <source>
        <dbReference type="Proteomes" id="UP000294927"/>
    </source>
</evidence>
<dbReference type="InterPro" id="IPR036890">
    <property type="entry name" value="HATPase_C_sf"/>
</dbReference>
<evidence type="ECO:0000259" key="3">
    <source>
        <dbReference type="Pfam" id="PF13581"/>
    </source>
</evidence>
<dbReference type="Gene3D" id="3.30.565.10">
    <property type="entry name" value="Histidine kinase-like ATPase, C-terminal domain"/>
    <property type="match status" value="1"/>
</dbReference>
<sequence length="181" mass="19882">MSDPGDHPHGVVRELRHSVDANPDTIGRTRDLLGEWASAAGVVAEQRDDLLLATYEAMANSTEHAYGGHGGVIDLHAYRTPDGIAITVSDHGNWRAPHPSMLRGRGLPLIEGLADHAEITHDEFGTTVRMRWDLVGPDAQREDEPQHREQRGDHHRGDGRDGGTRDDLEQQQHGRGHGDGQ</sequence>
<dbReference type="Proteomes" id="UP000294927">
    <property type="component" value="Unassembled WGS sequence"/>
</dbReference>
<proteinExistence type="predicted"/>
<comment type="caution">
    <text evidence="4">The sequence shown here is derived from an EMBL/GenBank/DDBJ whole genome shotgun (WGS) entry which is preliminary data.</text>
</comment>
<evidence type="ECO:0000313" key="4">
    <source>
        <dbReference type="EMBL" id="TDV47946.1"/>
    </source>
</evidence>
<keyword evidence="1" id="KW-0723">Serine/threonine-protein kinase</keyword>
<reference evidence="4 5" key="1">
    <citation type="submission" date="2019-03" db="EMBL/GenBank/DDBJ databases">
        <title>Genomic Encyclopedia of Archaeal and Bacterial Type Strains, Phase II (KMG-II): from individual species to whole genera.</title>
        <authorList>
            <person name="Goeker M."/>
        </authorList>
    </citation>
    <scope>NUCLEOTIDE SEQUENCE [LARGE SCALE GENOMIC DNA]</scope>
    <source>
        <strain evidence="4 5">DSM 45499</strain>
    </source>
</reference>
<evidence type="ECO:0000256" key="2">
    <source>
        <dbReference type="SAM" id="MobiDB-lite"/>
    </source>
</evidence>
<keyword evidence="1" id="KW-0418">Kinase</keyword>
<dbReference type="PANTHER" id="PTHR35526">
    <property type="entry name" value="ANTI-SIGMA-F FACTOR RSBW-RELATED"/>
    <property type="match status" value="1"/>
</dbReference>
<dbReference type="PANTHER" id="PTHR35526:SF3">
    <property type="entry name" value="ANTI-SIGMA-F FACTOR RSBW"/>
    <property type="match status" value="1"/>
</dbReference>
<dbReference type="InterPro" id="IPR003594">
    <property type="entry name" value="HATPase_dom"/>
</dbReference>
<feature type="compositionally biased region" description="Basic and acidic residues" evidence="2">
    <location>
        <begin position="139"/>
        <end position="181"/>
    </location>
</feature>
<protein>
    <submittedName>
        <fullName evidence="4">Anti-sigma regulatory factor (Ser/Thr protein kinase)</fullName>
    </submittedName>
</protein>
<keyword evidence="1" id="KW-0808">Transferase</keyword>
<organism evidence="4 5">
    <name type="scientific">Actinophytocola oryzae</name>
    <dbReference type="NCBI Taxonomy" id="502181"/>
    <lineage>
        <taxon>Bacteria</taxon>
        <taxon>Bacillati</taxon>
        <taxon>Actinomycetota</taxon>
        <taxon>Actinomycetes</taxon>
        <taxon>Pseudonocardiales</taxon>
        <taxon>Pseudonocardiaceae</taxon>
    </lineage>
</organism>
<dbReference type="InterPro" id="IPR050267">
    <property type="entry name" value="Anti-sigma-factor_SerPK"/>
</dbReference>
<keyword evidence="5" id="KW-1185">Reference proteome</keyword>
<dbReference type="OrthoDB" id="5184914at2"/>
<feature type="region of interest" description="Disordered" evidence="2">
    <location>
        <begin position="137"/>
        <end position="181"/>
    </location>
</feature>
<dbReference type="EMBL" id="SOCP01000009">
    <property type="protein sequence ID" value="TDV47946.1"/>
    <property type="molecule type" value="Genomic_DNA"/>
</dbReference>
<feature type="domain" description="Histidine kinase/HSP90-like ATPase" evidence="3">
    <location>
        <begin position="20"/>
        <end position="132"/>
    </location>
</feature>